<dbReference type="AlphaFoldDB" id="A0A176WCK8"/>
<dbReference type="EMBL" id="LVLJ01001235">
    <property type="protein sequence ID" value="OAE30809.1"/>
    <property type="molecule type" value="Genomic_DNA"/>
</dbReference>
<name>A0A176WCK8_MARPO</name>
<evidence type="ECO:0000313" key="1">
    <source>
        <dbReference type="EMBL" id="OAE30809.1"/>
    </source>
</evidence>
<protein>
    <submittedName>
        <fullName evidence="1">Uncharacterized protein</fullName>
    </submittedName>
</protein>
<comment type="caution">
    <text evidence="1">The sequence shown here is derived from an EMBL/GenBank/DDBJ whole genome shotgun (WGS) entry which is preliminary data.</text>
</comment>
<gene>
    <name evidence="1" type="ORF">AXG93_857s1110</name>
</gene>
<reference evidence="1" key="1">
    <citation type="submission" date="2016-03" db="EMBL/GenBank/DDBJ databases">
        <title>Mechanisms controlling the formation of the plant cell surface in tip-growing cells are functionally conserved among land plants.</title>
        <authorList>
            <person name="Honkanen S."/>
            <person name="Jones V.A."/>
            <person name="Morieri G."/>
            <person name="Champion C."/>
            <person name="Hetherington A.J."/>
            <person name="Kelly S."/>
            <person name="Saint-Marcoux D."/>
            <person name="Proust H."/>
            <person name="Prescott H."/>
            <person name="Dolan L."/>
        </authorList>
    </citation>
    <scope>NUCLEOTIDE SEQUENCE [LARGE SCALE GENOMIC DNA]</scope>
    <source>
        <tissue evidence="1">Whole gametophyte</tissue>
    </source>
</reference>
<evidence type="ECO:0000313" key="2">
    <source>
        <dbReference type="Proteomes" id="UP000077202"/>
    </source>
</evidence>
<dbReference type="Proteomes" id="UP000077202">
    <property type="component" value="Unassembled WGS sequence"/>
</dbReference>
<sequence>MKVTLQEQEGHLRAKKMKCEVLRLNLAKEKECRAEEERRIKVTEQLEASWTRAEKEEAAFCQLKEETTNNLRLREEKCPRGFVMWEVQTLKWLKLDSLERLMGMKVNEAVGHKQLVRFVNSFSSNLEEA</sequence>
<organism evidence="1 2">
    <name type="scientific">Marchantia polymorpha subsp. ruderalis</name>
    <dbReference type="NCBI Taxonomy" id="1480154"/>
    <lineage>
        <taxon>Eukaryota</taxon>
        <taxon>Viridiplantae</taxon>
        <taxon>Streptophyta</taxon>
        <taxon>Embryophyta</taxon>
        <taxon>Marchantiophyta</taxon>
        <taxon>Marchantiopsida</taxon>
        <taxon>Marchantiidae</taxon>
        <taxon>Marchantiales</taxon>
        <taxon>Marchantiaceae</taxon>
        <taxon>Marchantia</taxon>
    </lineage>
</organism>
<proteinExistence type="predicted"/>
<accession>A0A176WCK8</accession>
<keyword evidence="2" id="KW-1185">Reference proteome</keyword>